<dbReference type="Proteomes" id="UP000451233">
    <property type="component" value="Unassembled WGS sequence"/>
</dbReference>
<dbReference type="AlphaFoldDB" id="A0A7K1XXV6"/>
<organism evidence="2 3">
    <name type="scientific">Hufsiella ginkgonis</name>
    <dbReference type="NCBI Taxonomy" id="2695274"/>
    <lineage>
        <taxon>Bacteria</taxon>
        <taxon>Pseudomonadati</taxon>
        <taxon>Bacteroidota</taxon>
        <taxon>Sphingobacteriia</taxon>
        <taxon>Sphingobacteriales</taxon>
        <taxon>Sphingobacteriaceae</taxon>
        <taxon>Hufsiella</taxon>
    </lineage>
</organism>
<keyword evidence="1" id="KW-0732">Signal</keyword>
<keyword evidence="3" id="KW-1185">Reference proteome</keyword>
<protein>
    <submittedName>
        <fullName evidence="2">Uncharacterized protein</fullName>
    </submittedName>
</protein>
<accession>A0A7K1XXV6</accession>
<dbReference type="EMBL" id="WVHS01000002">
    <property type="protein sequence ID" value="MXV15569.1"/>
    <property type="molecule type" value="Genomic_DNA"/>
</dbReference>
<feature type="chain" id="PRO_5029577293" evidence="1">
    <location>
        <begin position="24"/>
        <end position="57"/>
    </location>
</feature>
<evidence type="ECO:0000313" key="2">
    <source>
        <dbReference type="EMBL" id="MXV15569.1"/>
    </source>
</evidence>
<evidence type="ECO:0000313" key="3">
    <source>
        <dbReference type="Proteomes" id="UP000451233"/>
    </source>
</evidence>
<dbReference type="RefSeq" id="WP_160906555.1">
    <property type="nucleotide sequence ID" value="NZ_WVHS01000002.1"/>
</dbReference>
<gene>
    <name evidence="2" type="ORF">GS398_09655</name>
</gene>
<reference evidence="2 3" key="1">
    <citation type="submission" date="2019-11" db="EMBL/GenBank/DDBJ databases">
        <title>Pedobacter sp. HMF7056 Genome sequencing and assembly.</title>
        <authorList>
            <person name="Kang H."/>
            <person name="Kim H."/>
            <person name="Joh K."/>
        </authorList>
    </citation>
    <scope>NUCLEOTIDE SEQUENCE [LARGE SCALE GENOMIC DNA]</scope>
    <source>
        <strain evidence="2 3">HMF7056</strain>
    </source>
</reference>
<sequence length="57" mass="6041">MKKIAILSSAAVLTAILGFTTLAKDHPAKPAGKQVIGIRKTLPQAEVLISKEIGTWD</sequence>
<feature type="signal peptide" evidence="1">
    <location>
        <begin position="1"/>
        <end position="23"/>
    </location>
</feature>
<proteinExistence type="predicted"/>
<name>A0A7K1XXV6_9SPHI</name>
<evidence type="ECO:0000256" key="1">
    <source>
        <dbReference type="SAM" id="SignalP"/>
    </source>
</evidence>
<comment type="caution">
    <text evidence="2">The sequence shown here is derived from an EMBL/GenBank/DDBJ whole genome shotgun (WGS) entry which is preliminary data.</text>
</comment>